<name>A0A3M7QH76_BRAPC</name>
<comment type="caution">
    <text evidence="1">The sequence shown here is derived from an EMBL/GenBank/DDBJ whole genome shotgun (WGS) entry which is preliminary data.</text>
</comment>
<sequence>MSEFFTCNISHMENILPSDLYKCIQFYLKFGFNGDWRSISLSLFPKNLRFSMHDLDFFSC</sequence>
<evidence type="ECO:0000313" key="2">
    <source>
        <dbReference type="Proteomes" id="UP000276133"/>
    </source>
</evidence>
<keyword evidence="2" id="KW-1185">Reference proteome</keyword>
<protein>
    <submittedName>
        <fullName evidence="1">Uncharacterized protein</fullName>
    </submittedName>
</protein>
<organism evidence="1 2">
    <name type="scientific">Brachionus plicatilis</name>
    <name type="common">Marine rotifer</name>
    <name type="synonym">Brachionus muelleri</name>
    <dbReference type="NCBI Taxonomy" id="10195"/>
    <lineage>
        <taxon>Eukaryota</taxon>
        <taxon>Metazoa</taxon>
        <taxon>Spiralia</taxon>
        <taxon>Gnathifera</taxon>
        <taxon>Rotifera</taxon>
        <taxon>Eurotatoria</taxon>
        <taxon>Monogononta</taxon>
        <taxon>Pseudotrocha</taxon>
        <taxon>Ploima</taxon>
        <taxon>Brachionidae</taxon>
        <taxon>Brachionus</taxon>
    </lineage>
</organism>
<proteinExistence type="predicted"/>
<reference evidence="1 2" key="1">
    <citation type="journal article" date="2018" name="Sci. Rep.">
        <title>Genomic signatures of local adaptation to the degree of environmental predictability in rotifers.</title>
        <authorList>
            <person name="Franch-Gras L."/>
            <person name="Hahn C."/>
            <person name="Garcia-Roger E.M."/>
            <person name="Carmona M.J."/>
            <person name="Serra M."/>
            <person name="Gomez A."/>
        </authorList>
    </citation>
    <scope>NUCLEOTIDE SEQUENCE [LARGE SCALE GENOMIC DNA]</scope>
    <source>
        <strain evidence="1">HYR1</strain>
    </source>
</reference>
<gene>
    <name evidence="1" type="ORF">BpHYR1_044176</name>
</gene>
<accession>A0A3M7QH76</accession>
<dbReference type="EMBL" id="REGN01006113">
    <property type="protein sequence ID" value="RNA10807.1"/>
    <property type="molecule type" value="Genomic_DNA"/>
</dbReference>
<dbReference type="AlphaFoldDB" id="A0A3M7QH76"/>
<dbReference type="Proteomes" id="UP000276133">
    <property type="component" value="Unassembled WGS sequence"/>
</dbReference>
<evidence type="ECO:0000313" key="1">
    <source>
        <dbReference type="EMBL" id="RNA10807.1"/>
    </source>
</evidence>